<name>A0ABQ9LRP3_HEVBR</name>
<gene>
    <name evidence="2" type="ORF">P3X46_018334</name>
</gene>
<comment type="caution">
    <text evidence="2">The sequence shown here is derived from an EMBL/GenBank/DDBJ whole genome shotgun (WGS) entry which is preliminary data.</text>
</comment>
<protein>
    <submittedName>
        <fullName evidence="2">Uncharacterized protein</fullName>
    </submittedName>
</protein>
<evidence type="ECO:0000256" key="1">
    <source>
        <dbReference type="SAM" id="MobiDB-lite"/>
    </source>
</evidence>
<evidence type="ECO:0000313" key="2">
    <source>
        <dbReference type="EMBL" id="KAJ9170208.1"/>
    </source>
</evidence>
<sequence length="265" mass="29256">MVGGDGGEGGEVVVVGVKFDAESRELLTWTLMKVAKPGDRVIALLILKSITDFVRGTTSLLSLVKTFDSLLEVYDFLRNQTKEIERDLLQVAETSGAAKVVVGTSKTHHKIRSSTSVPKHCARNLSKSFSVYAVSNGKIMFQREATPHLQDKFKQESQSSHKSGNKNSIDSPSHLVWPDNSVTDLREGSHNDDDVDNSLALVPAQTSVAVSNINSTLIERLPKSKQGWSILRQVFLTKHQHTEKSHVKKNSVVKWALKLPSWNSS</sequence>
<evidence type="ECO:0000313" key="3">
    <source>
        <dbReference type="Proteomes" id="UP001174677"/>
    </source>
</evidence>
<dbReference type="Proteomes" id="UP001174677">
    <property type="component" value="Chromosome 10"/>
</dbReference>
<dbReference type="EMBL" id="JARPOI010000010">
    <property type="protein sequence ID" value="KAJ9170208.1"/>
    <property type="molecule type" value="Genomic_DNA"/>
</dbReference>
<organism evidence="2 3">
    <name type="scientific">Hevea brasiliensis</name>
    <name type="common">Para rubber tree</name>
    <name type="synonym">Siphonia brasiliensis</name>
    <dbReference type="NCBI Taxonomy" id="3981"/>
    <lineage>
        <taxon>Eukaryota</taxon>
        <taxon>Viridiplantae</taxon>
        <taxon>Streptophyta</taxon>
        <taxon>Embryophyta</taxon>
        <taxon>Tracheophyta</taxon>
        <taxon>Spermatophyta</taxon>
        <taxon>Magnoliopsida</taxon>
        <taxon>eudicotyledons</taxon>
        <taxon>Gunneridae</taxon>
        <taxon>Pentapetalae</taxon>
        <taxon>rosids</taxon>
        <taxon>fabids</taxon>
        <taxon>Malpighiales</taxon>
        <taxon>Euphorbiaceae</taxon>
        <taxon>Crotonoideae</taxon>
        <taxon>Micrandreae</taxon>
        <taxon>Hevea</taxon>
    </lineage>
</organism>
<feature type="region of interest" description="Disordered" evidence="1">
    <location>
        <begin position="150"/>
        <end position="176"/>
    </location>
</feature>
<accession>A0ABQ9LRP3</accession>
<reference evidence="2 3" key="1">
    <citation type="journal article" date="2023" name="Plant Biotechnol. J.">
        <title>Chromosome-level wild Hevea brasiliensis genome provides new tools for genomic-assisted breeding and valuable loci to elevate rubber yield.</title>
        <authorList>
            <person name="Cheng H."/>
            <person name="Song X."/>
            <person name="Hu Y."/>
            <person name="Wu T."/>
            <person name="Yang Q."/>
            <person name="An Z."/>
            <person name="Feng S."/>
            <person name="Deng Z."/>
            <person name="Wu W."/>
            <person name="Zeng X."/>
            <person name="Tu M."/>
            <person name="Wang X."/>
            <person name="Huang H."/>
        </authorList>
    </citation>
    <scope>NUCLEOTIDE SEQUENCE [LARGE SCALE GENOMIC DNA]</scope>
    <source>
        <strain evidence="2">MT/VB/25A 57/8</strain>
    </source>
</reference>
<feature type="compositionally biased region" description="Polar residues" evidence="1">
    <location>
        <begin position="156"/>
        <end position="171"/>
    </location>
</feature>
<keyword evidence="3" id="KW-1185">Reference proteome</keyword>
<proteinExistence type="predicted"/>